<evidence type="ECO:0000256" key="4">
    <source>
        <dbReference type="ARBA" id="ARBA00022741"/>
    </source>
</evidence>
<organism evidence="12 13">
    <name type="scientific">Veillonella seminalis</name>
    <dbReference type="NCBI Taxonomy" id="1502943"/>
    <lineage>
        <taxon>Bacteria</taxon>
        <taxon>Bacillati</taxon>
        <taxon>Bacillota</taxon>
        <taxon>Negativicutes</taxon>
        <taxon>Veillonellales</taxon>
        <taxon>Veillonellaceae</taxon>
        <taxon>Veillonella</taxon>
    </lineage>
</organism>
<evidence type="ECO:0000256" key="2">
    <source>
        <dbReference type="ARBA" id="ARBA00022679"/>
    </source>
</evidence>
<dbReference type="GO" id="GO:0005524">
    <property type="term" value="F:ATP binding"/>
    <property type="evidence" value="ECO:0007669"/>
    <property type="project" value="UniProtKB-UniRule"/>
</dbReference>
<dbReference type="GO" id="GO:0005737">
    <property type="term" value="C:cytoplasm"/>
    <property type="evidence" value="ECO:0007669"/>
    <property type="project" value="TreeGrafter"/>
</dbReference>
<dbReference type="Pfam" id="PF00586">
    <property type="entry name" value="AIRS"/>
    <property type="match status" value="1"/>
</dbReference>
<feature type="binding site" evidence="9">
    <location>
        <position position="48"/>
    </location>
    <ligand>
        <name>Mg(2+)</name>
        <dbReference type="ChEBI" id="CHEBI:18420"/>
    </ligand>
</feature>
<feature type="domain" description="PurM-like C-terminal" evidence="11">
    <location>
        <begin position="166"/>
        <end position="343"/>
    </location>
</feature>
<dbReference type="EMBL" id="WBKH01000002">
    <property type="protein sequence ID" value="KAB1479533.1"/>
    <property type="molecule type" value="Genomic_DNA"/>
</dbReference>
<keyword evidence="4 9" id="KW-0547">Nucleotide-binding</keyword>
<feature type="binding site" evidence="9">
    <location>
        <begin position="136"/>
        <end position="138"/>
    </location>
    <ligand>
        <name>ATP</name>
        <dbReference type="ChEBI" id="CHEBI:30616"/>
        <note>ligand shared between dimeric partners</note>
    </ligand>
</feature>
<evidence type="ECO:0000256" key="6">
    <source>
        <dbReference type="ARBA" id="ARBA00022840"/>
    </source>
</evidence>
<dbReference type="FunFam" id="3.30.1330.10:FF:000003">
    <property type="entry name" value="Selenide, water dikinase"/>
    <property type="match status" value="1"/>
</dbReference>
<evidence type="ECO:0000256" key="5">
    <source>
        <dbReference type="ARBA" id="ARBA00022777"/>
    </source>
</evidence>
<dbReference type="InterPro" id="IPR004536">
    <property type="entry name" value="SPS/SelD"/>
</dbReference>
<dbReference type="GO" id="GO:0004756">
    <property type="term" value="F:selenide, water dikinase activity"/>
    <property type="evidence" value="ECO:0007669"/>
    <property type="project" value="UniProtKB-UniRule"/>
</dbReference>
<sequence length="344" mass="35513">MRLIKLTPYAAKGGCACKLGPHILNSVLQSVKFPTNEYVLTAMGGAEDAGVYVLSDDVGMVQTVDFFTPVVDEPYMFGRIAAANSLSDVYAMGGRPLTALNIVGFPVPLVEAGALTEVLKGAMEILEEAGVVVLGGHSIENETPVFGLAVTGQVNPKAVWQNGGAREGDVLVLTKALGTGIMSTALKGGLFPAGTEAAVASMSSLNKIACEVAQNFTIHACTDITGFSLMGHGSEMAASSGVSLEIDTAKLPLFPHVAEAAEMGLVPAATYGNRKAVTAVAGLAELAPVWSDICFDPQTSGGLLLAIPATEAEELVESLRQSGVSAARVIGKVVARGDFDVYVR</sequence>
<comment type="similarity">
    <text evidence="1 9">Belongs to the selenophosphate synthase 1 family. Class I subfamily.</text>
</comment>
<dbReference type="Pfam" id="PF02769">
    <property type="entry name" value="AIRS_C"/>
    <property type="match status" value="1"/>
</dbReference>
<dbReference type="SUPFAM" id="SSF56042">
    <property type="entry name" value="PurM C-terminal domain-like"/>
    <property type="match status" value="1"/>
</dbReference>
<proteinExistence type="inferred from homology"/>
<evidence type="ECO:0000259" key="11">
    <source>
        <dbReference type="Pfam" id="PF02769"/>
    </source>
</evidence>
<dbReference type="PANTHER" id="PTHR10256">
    <property type="entry name" value="SELENIDE, WATER DIKINASE"/>
    <property type="match status" value="1"/>
</dbReference>
<evidence type="ECO:0000259" key="10">
    <source>
        <dbReference type="Pfam" id="PF00586"/>
    </source>
</evidence>
<accession>A0A833FK57</accession>
<feature type="site" description="Important for catalytic activity" evidence="9">
    <location>
        <position position="18"/>
    </location>
</feature>
<dbReference type="Proteomes" id="UP000434554">
    <property type="component" value="Unassembled WGS sequence"/>
</dbReference>
<dbReference type="GO" id="GO:0000287">
    <property type="term" value="F:magnesium ion binding"/>
    <property type="evidence" value="ECO:0007669"/>
    <property type="project" value="UniProtKB-UniRule"/>
</dbReference>
<keyword evidence="8 9" id="KW-0711">Selenium</keyword>
<gene>
    <name evidence="9 12" type="primary">selD</name>
    <name evidence="12" type="ORF">F8R14_02465</name>
</gene>
<reference evidence="12 13" key="1">
    <citation type="submission" date="2019-09" db="EMBL/GenBank/DDBJ databases">
        <title>Draft genome sequence of 3 type strains from the CCUG.</title>
        <authorList>
            <person name="Pineiro-Iglesias B."/>
            <person name="Tunovic T."/>
            <person name="Unosson C."/>
            <person name="Inganas E."/>
            <person name="Ohlen M."/>
            <person name="Cardew S."/>
            <person name="Jensie-Markopoulos S."/>
            <person name="Salva-Serra F."/>
            <person name="Jaen-Luchoro D."/>
            <person name="Karlsson R."/>
            <person name="Svensson-Stadler L."/>
            <person name="Chun J."/>
            <person name="Moore E."/>
        </authorList>
    </citation>
    <scope>NUCLEOTIDE SEQUENCE [LARGE SCALE GENOMIC DNA]</scope>
    <source>
        <strain evidence="12 13">CCUG 65427</strain>
    </source>
</reference>
<dbReference type="AlphaFoldDB" id="A0A833FK57"/>
<comment type="caution">
    <text evidence="12">The sequence shown here is derived from an EMBL/GenBank/DDBJ whole genome shotgun (WGS) entry which is preliminary data.</text>
</comment>
<dbReference type="HAMAP" id="MF_00625">
    <property type="entry name" value="SelD"/>
    <property type="match status" value="1"/>
</dbReference>
<dbReference type="InterPro" id="IPR036921">
    <property type="entry name" value="PurM-like_N_sf"/>
</dbReference>
<dbReference type="Gene3D" id="3.90.650.10">
    <property type="entry name" value="PurM-like C-terminal domain"/>
    <property type="match status" value="1"/>
</dbReference>
<evidence type="ECO:0000256" key="7">
    <source>
        <dbReference type="ARBA" id="ARBA00022842"/>
    </source>
</evidence>
<dbReference type="SUPFAM" id="SSF55326">
    <property type="entry name" value="PurM N-terminal domain-like"/>
    <property type="match status" value="1"/>
</dbReference>
<feature type="domain" description="PurM-like N-terminal" evidence="10">
    <location>
        <begin position="47"/>
        <end position="154"/>
    </location>
</feature>
<evidence type="ECO:0000313" key="13">
    <source>
        <dbReference type="Proteomes" id="UP000434554"/>
    </source>
</evidence>
<dbReference type="RefSeq" id="WP_127008053.1">
    <property type="nucleotide sequence ID" value="NZ_CALMIE010000158.1"/>
</dbReference>
<evidence type="ECO:0000256" key="3">
    <source>
        <dbReference type="ARBA" id="ARBA00022723"/>
    </source>
</evidence>
<protein>
    <recommendedName>
        <fullName evidence="9">Selenide, water dikinase</fullName>
        <ecNumber evidence="9">2.7.9.3</ecNumber>
    </recommendedName>
    <alternativeName>
        <fullName evidence="9">Selenium donor protein</fullName>
    </alternativeName>
    <alternativeName>
        <fullName evidence="9">Selenophosphate synthase</fullName>
    </alternativeName>
</protein>
<dbReference type="InterPro" id="IPR010918">
    <property type="entry name" value="PurM-like_C_dom"/>
</dbReference>
<dbReference type="InterPro" id="IPR036676">
    <property type="entry name" value="PurM-like_C_sf"/>
</dbReference>
<keyword evidence="5 9" id="KW-0418">Kinase</keyword>
<dbReference type="PIRSF" id="PIRSF036407">
    <property type="entry name" value="Selenphspht_syn"/>
    <property type="match status" value="1"/>
</dbReference>
<dbReference type="InterPro" id="IPR023061">
    <property type="entry name" value="SelD_I"/>
</dbReference>
<keyword evidence="3 9" id="KW-0479">Metal-binding</keyword>
<evidence type="ECO:0000256" key="9">
    <source>
        <dbReference type="HAMAP-Rule" id="MF_00625"/>
    </source>
</evidence>
<dbReference type="CDD" id="cd02195">
    <property type="entry name" value="SelD"/>
    <property type="match status" value="1"/>
</dbReference>
<feature type="binding site" description="in other chain" evidence="9">
    <location>
        <position position="65"/>
    </location>
    <ligand>
        <name>ATP</name>
        <dbReference type="ChEBI" id="CHEBI:30616"/>
        <note>ligand shared between dimeric partners</note>
    </ligand>
</feature>
<comment type="catalytic activity">
    <reaction evidence="9">
        <text>hydrogenselenide + ATP + H2O = selenophosphate + AMP + phosphate + 2 H(+)</text>
        <dbReference type="Rhea" id="RHEA:18737"/>
        <dbReference type="ChEBI" id="CHEBI:15377"/>
        <dbReference type="ChEBI" id="CHEBI:15378"/>
        <dbReference type="ChEBI" id="CHEBI:16144"/>
        <dbReference type="ChEBI" id="CHEBI:29317"/>
        <dbReference type="ChEBI" id="CHEBI:30616"/>
        <dbReference type="ChEBI" id="CHEBI:43474"/>
        <dbReference type="ChEBI" id="CHEBI:456215"/>
        <dbReference type="EC" id="2.7.9.3"/>
    </reaction>
</comment>
<feature type="binding site" description="in other chain" evidence="9">
    <location>
        <position position="88"/>
    </location>
    <ligand>
        <name>ATP</name>
        <dbReference type="ChEBI" id="CHEBI:30616"/>
        <note>ligand shared between dimeric partners</note>
    </ligand>
</feature>
<dbReference type="NCBIfam" id="NF002098">
    <property type="entry name" value="PRK00943.1"/>
    <property type="match status" value="1"/>
</dbReference>
<keyword evidence="2 9" id="KW-0808">Transferase</keyword>
<evidence type="ECO:0000256" key="1">
    <source>
        <dbReference type="ARBA" id="ARBA00008026"/>
    </source>
</evidence>
<dbReference type="Gene3D" id="3.30.1330.10">
    <property type="entry name" value="PurM-like, N-terminal domain"/>
    <property type="match status" value="1"/>
</dbReference>
<feature type="active site" evidence="9">
    <location>
        <position position="15"/>
    </location>
</feature>
<evidence type="ECO:0000256" key="8">
    <source>
        <dbReference type="ARBA" id="ARBA00023266"/>
    </source>
</evidence>
<dbReference type="InterPro" id="IPR016188">
    <property type="entry name" value="PurM-like_N"/>
</dbReference>
<keyword evidence="7 9" id="KW-0460">Magnesium</keyword>
<feature type="binding site" description="in other chain" evidence="9">
    <location>
        <position position="18"/>
    </location>
    <ligand>
        <name>ATP</name>
        <dbReference type="ChEBI" id="CHEBI:30616"/>
        <note>ligand shared between dimeric partners</note>
    </ligand>
</feature>
<name>A0A833FK57_9FIRM</name>
<comment type="cofactor">
    <cofactor evidence="9">
        <name>Mg(2+)</name>
        <dbReference type="ChEBI" id="CHEBI:18420"/>
    </cofactor>
    <text evidence="9">Binds 1 Mg(2+) ion per monomer.</text>
</comment>
<keyword evidence="6 9" id="KW-0067">ATP-binding</keyword>
<comment type="subunit">
    <text evidence="9">Homodimer.</text>
</comment>
<dbReference type="GeneID" id="83055359"/>
<feature type="binding site" evidence="9">
    <location>
        <position position="223"/>
    </location>
    <ligand>
        <name>Mg(2+)</name>
        <dbReference type="ChEBI" id="CHEBI:18420"/>
    </ligand>
</feature>
<dbReference type="EC" id="2.7.9.3" evidence="9"/>
<feature type="binding site" description="in other chain" evidence="9">
    <location>
        <begin position="45"/>
        <end position="47"/>
    </location>
    <ligand>
        <name>ATP</name>
        <dbReference type="ChEBI" id="CHEBI:30616"/>
        <note>ligand shared between dimeric partners</note>
    </ligand>
</feature>
<dbReference type="PANTHER" id="PTHR10256:SF0">
    <property type="entry name" value="INACTIVE SELENIDE, WATER DIKINASE-LIKE PROTEIN-RELATED"/>
    <property type="match status" value="1"/>
</dbReference>
<evidence type="ECO:0000313" key="12">
    <source>
        <dbReference type="EMBL" id="KAB1479533.1"/>
    </source>
</evidence>
<comment type="function">
    <text evidence="9">Synthesizes selenophosphate from selenide and ATP.</text>
</comment>
<dbReference type="GO" id="GO:0016260">
    <property type="term" value="P:selenocysteine biosynthetic process"/>
    <property type="evidence" value="ECO:0007669"/>
    <property type="project" value="InterPro"/>
</dbReference>
<dbReference type="NCBIfam" id="TIGR00476">
    <property type="entry name" value="selD"/>
    <property type="match status" value="1"/>
</dbReference>
<feature type="binding site" evidence="9">
    <location>
        <position position="88"/>
    </location>
    <ligand>
        <name>Mg(2+)</name>
        <dbReference type="ChEBI" id="CHEBI:18420"/>
    </ligand>
</feature>